<dbReference type="GO" id="GO:0016740">
    <property type="term" value="F:transferase activity"/>
    <property type="evidence" value="ECO:0007669"/>
    <property type="project" value="UniProtKB-KW"/>
</dbReference>
<protein>
    <submittedName>
        <fullName evidence="2">Nucleotidyltransferase domain-containing protein</fullName>
    </submittedName>
</protein>
<dbReference type="InterPro" id="IPR043519">
    <property type="entry name" value="NT_sf"/>
</dbReference>
<sequence>MPESCEVPSVFETSIKKVKTAVLQAFENENVKIFLFGSRAKGNAHSTSDIDVGILPSGCFDRKKITALRAELEEMNIPYTVDLVDLSIVSEEFRQQVFKEGEIWKGKGSTNSK</sequence>
<feature type="domain" description="Polymerase beta nucleotidyltransferase" evidence="1">
    <location>
        <begin position="30"/>
        <end position="103"/>
    </location>
</feature>
<evidence type="ECO:0000313" key="3">
    <source>
        <dbReference type="Proteomes" id="UP000319335"/>
    </source>
</evidence>
<dbReference type="Pfam" id="PF18765">
    <property type="entry name" value="Polbeta"/>
    <property type="match status" value="1"/>
</dbReference>
<dbReference type="EMBL" id="VIAQ01000006">
    <property type="protein sequence ID" value="TQD28367.1"/>
    <property type="molecule type" value="Genomic_DNA"/>
</dbReference>
<dbReference type="CDD" id="cd05403">
    <property type="entry name" value="NT_KNTase_like"/>
    <property type="match status" value="1"/>
</dbReference>
<comment type="caution">
    <text evidence="2">The sequence shown here is derived from an EMBL/GenBank/DDBJ whole genome shotgun (WGS) entry which is preliminary data.</text>
</comment>
<dbReference type="InterPro" id="IPR041633">
    <property type="entry name" value="Polbeta"/>
</dbReference>
<dbReference type="Proteomes" id="UP000319335">
    <property type="component" value="Unassembled WGS sequence"/>
</dbReference>
<dbReference type="PANTHER" id="PTHR43852">
    <property type="entry name" value="NUCLEOTIDYLTRANSFERASE"/>
    <property type="match status" value="1"/>
</dbReference>
<name>A0A7Z8KQR6_9EURY</name>
<evidence type="ECO:0000313" key="2">
    <source>
        <dbReference type="EMBL" id="TQD28367.1"/>
    </source>
</evidence>
<dbReference type="InterPro" id="IPR052930">
    <property type="entry name" value="TA_antitoxin_MntA"/>
</dbReference>
<proteinExistence type="predicted"/>
<gene>
    <name evidence="2" type="ORF">FKV42_01495</name>
</gene>
<keyword evidence="3" id="KW-1185">Reference proteome</keyword>
<organism evidence="2 3">
    <name type="scientific">Methanolobus vulcani</name>
    <dbReference type="NCBI Taxonomy" id="38026"/>
    <lineage>
        <taxon>Archaea</taxon>
        <taxon>Methanobacteriati</taxon>
        <taxon>Methanobacteriota</taxon>
        <taxon>Stenosarchaea group</taxon>
        <taxon>Methanomicrobia</taxon>
        <taxon>Methanosarcinales</taxon>
        <taxon>Methanosarcinaceae</taxon>
        <taxon>Methanolobus</taxon>
    </lineage>
</organism>
<accession>A0A7Z8KQR6</accession>
<keyword evidence="2" id="KW-0808">Transferase</keyword>
<evidence type="ECO:0000259" key="1">
    <source>
        <dbReference type="Pfam" id="PF18765"/>
    </source>
</evidence>
<dbReference type="SUPFAM" id="SSF81301">
    <property type="entry name" value="Nucleotidyltransferase"/>
    <property type="match status" value="1"/>
</dbReference>
<dbReference type="AlphaFoldDB" id="A0A7Z8KQR6"/>
<dbReference type="Gene3D" id="3.30.460.10">
    <property type="entry name" value="Beta Polymerase, domain 2"/>
    <property type="match status" value="1"/>
</dbReference>
<reference evidence="2 3" key="1">
    <citation type="submission" date="2019-06" db="EMBL/GenBank/DDBJ databases">
        <title>Draft genome sequence of Methanolobus vulcani B1d.</title>
        <authorList>
            <person name="Creighbaum A.J."/>
            <person name="Ticak T."/>
            <person name="Hariraju D."/>
            <person name="Arivett B.A."/>
            <person name="Ferguson D.J.Jr."/>
        </authorList>
    </citation>
    <scope>NUCLEOTIDE SEQUENCE [LARGE SCALE GENOMIC DNA]</scope>
    <source>
        <strain evidence="2 3">B1d</strain>
    </source>
</reference>
<dbReference type="OrthoDB" id="9287at2157"/>
<dbReference type="RefSeq" id="WP_154808471.1">
    <property type="nucleotide sequence ID" value="NZ_VIAQ01000006.1"/>
</dbReference>
<dbReference type="PANTHER" id="PTHR43852:SF2">
    <property type="entry name" value="PROTEIN ADENYLYLTRANSFERASE MNTA"/>
    <property type="match status" value="1"/>
</dbReference>